<dbReference type="Proteomes" id="UP000243468">
    <property type="component" value="Unassembled WGS sequence"/>
</dbReference>
<evidence type="ECO:0000256" key="1">
    <source>
        <dbReference type="SAM" id="SignalP"/>
    </source>
</evidence>
<evidence type="ECO:0000313" key="4">
    <source>
        <dbReference type="Proteomes" id="UP000243468"/>
    </source>
</evidence>
<dbReference type="EMBL" id="FMYO01000005">
    <property type="protein sequence ID" value="SDC34156.1"/>
    <property type="molecule type" value="Genomic_DNA"/>
</dbReference>
<sequence>MFKRTALLGFSMLILSPTLYAGDNDLSRQYSNCMDRSDGVTVNMLDCITAETDRQDTRLNNAYKQTMASLNANRKKQLQEVQRLWIRYRDANCDFYADPNGGTIATVNSNSCYMESTAERATELENLREEY</sequence>
<reference evidence="4" key="1">
    <citation type="submission" date="2016-09" db="EMBL/GenBank/DDBJ databases">
        <authorList>
            <person name="Varghese N."/>
            <person name="Submissions S."/>
        </authorList>
    </citation>
    <scope>NUCLEOTIDE SEQUENCE [LARGE SCALE GENOMIC DNA]</scope>
    <source>
        <strain evidence="4">ANC 4667</strain>
    </source>
</reference>
<organism evidence="3 4">
    <name type="scientific">Acinetobacter kookii</name>
    <dbReference type="NCBI Taxonomy" id="1226327"/>
    <lineage>
        <taxon>Bacteria</taxon>
        <taxon>Pseudomonadati</taxon>
        <taxon>Pseudomonadota</taxon>
        <taxon>Gammaproteobacteria</taxon>
        <taxon>Moraxellales</taxon>
        <taxon>Moraxellaceae</taxon>
        <taxon>Acinetobacter</taxon>
    </lineage>
</organism>
<dbReference type="InterPro" id="IPR009739">
    <property type="entry name" value="LprI-like_N"/>
</dbReference>
<protein>
    <submittedName>
        <fullName evidence="3">Uncharacterized conserved protein YecT, DUF1311 family</fullName>
    </submittedName>
</protein>
<evidence type="ECO:0000259" key="2">
    <source>
        <dbReference type="Pfam" id="PF07007"/>
    </source>
</evidence>
<proteinExistence type="predicted"/>
<feature type="chain" id="PRO_5017314031" evidence="1">
    <location>
        <begin position="22"/>
        <end position="131"/>
    </location>
</feature>
<accession>A0A1G6KUV9</accession>
<name>A0A1G6KUV9_9GAMM</name>
<gene>
    <name evidence="3" type="ORF">SAMN05421732_105128</name>
</gene>
<evidence type="ECO:0000313" key="3">
    <source>
        <dbReference type="EMBL" id="SDC34156.1"/>
    </source>
</evidence>
<feature type="signal peptide" evidence="1">
    <location>
        <begin position="1"/>
        <end position="21"/>
    </location>
</feature>
<keyword evidence="1" id="KW-0732">Signal</keyword>
<dbReference type="Pfam" id="PF07007">
    <property type="entry name" value="LprI"/>
    <property type="match status" value="1"/>
</dbReference>
<keyword evidence="4" id="KW-1185">Reference proteome</keyword>
<dbReference type="RefSeq" id="WP_092819863.1">
    <property type="nucleotide sequence ID" value="NZ_BAABKJ010000015.1"/>
</dbReference>
<dbReference type="OrthoDB" id="7340239at2"/>
<dbReference type="STRING" id="1226327.SAMN05421732_105128"/>
<dbReference type="PANTHER" id="PTHR39176">
    <property type="entry name" value="PERIPLASMIC PROTEIN-RELATED"/>
    <property type="match status" value="1"/>
</dbReference>
<dbReference type="AlphaFoldDB" id="A0A1G6KUV9"/>
<dbReference type="PANTHER" id="PTHR39176:SF1">
    <property type="entry name" value="PERIPLASMIC PROTEIN"/>
    <property type="match status" value="1"/>
</dbReference>
<dbReference type="Gene3D" id="1.20.1270.180">
    <property type="match status" value="1"/>
</dbReference>
<feature type="domain" description="Lysozyme inhibitor LprI-like N-terminal" evidence="2">
    <location>
        <begin position="33"/>
        <end position="124"/>
    </location>
</feature>